<dbReference type="PROSITE" id="PS00211">
    <property type="entry name" value="ABC_TRANSPORTER_1"/>
    <property type="match status" value="1"/>
</dbReference>
<dbReference type="Proteomes" id="UP000004662">
    <property type="component" value="Chromosome"/>
</dbReference>
<dbReference type="EC" id="3.6.3.28" evidence="6"/>
<keyword evidence="1" id="KW-0813">Transport</keyword>
<dbReference type="GO" id="GO:0016887">
    <property type="term" value="F:ATP hydrolysis activity"/>
    <property type="evidence" value="ECO:0007669"/>
    <property type="project" value="InterPro"/>
</dbReference>
<dbReference type="PANTHER" id="PTHR24220">
    <property type="entry name" value="IMPORT ATP-BINDING PROTEIN"/>
    <property type="match status" value="1"/>
</dbReference>
<dbReference type="Pfam" id="PF00005">
    <property type="entry name" value="ABC_tran"/>
    <property type="match status" value="1"/>
</dbReference>
<proteinExistence type="inferred from homology"/>
<evidence type="ECO:0000313" key="6">
    <source>
        <dbReference type="EMBL" id="EHJ47390.1"/>
    </source>
</evidence>
<dbReference type="InterPro" id="IPR003593">
    <property type="entry name" value="AAA+_ATPase"/>
</dbReference>
<dbReference type="GO" id="GO:0005886">
    <property type="term" value="C:plasma membrane"/>
    <property type="evidence" value="ECO:0007669"/>
    <property type="project" value="TreeGrafter"/>
</dbReference>
<dbReference type="PANTHER" id="PTHR24220:SF376">
    <property type="entry name" value="ABC TRANSPORTER"/>
    <property type="match status" value="1"/>
</dbReference>
<keyword evidence="6" id="KW-0378">Hydrolase</keyword>
<feature type="domain" description="ABC transporter" evidence="5">
    <location>
        <begin position="8"/>
        <end position="239"/>
    </location>
</feature>
<dbReference type="CDD" id="cd03255">
    <property type="entry name" value="ABC_MJ0796_LolCDE_FtsE"/>
    <property type="match status" value="1"/>
</dbReference>
<dbReference type="GO" id="GO:0022857">
    <property type="term" value="F:transmembrane transporter activity"/>
    <property type="evidence" value="ECO:0007669"/>
    <property type="project" value="TreeGrafter"/>
</dbReference>
<dbReference type="InterPro" id="IPR017871">
    <property type="entry name" value="ABC_transporter-like_CS"/>
</dbReference>
<gene>
    <name evidence="6" type="ORF">DFW101_1381</name>
</gene>
<evidence type="ECO:0000313" key="7">
    <source>
        <dbReference type="Proteomes" id="UP000004662"/>
    </source>
</evidence>
<name>G7Q7T1_9BACT</name>
<dbReference type="PROSITE" id="PS50893">
    <property type="entry name" value="ABC_TRANSPORTER_2"/>
    <property type="match status" value="1"/>
</dbReference>
<dbReference type="InterPro" id="IPR027417">
    <property type="entry name" value="P-loop_NTPase"/>
</dbReference>
<evidence type="ECO:0000256" key="3">
    <source>
        <dbReference type="ARBA" id="ARBA00022840"/>
    </source>
</evidence>
<dbReference type="GO" id="GO:0005524">
    <property type="term" value="F:ATP binding"/>
    <property type="evidence" value="ECO:0007669"/>
    <property type="project" value="UniProtKB-KW"/>
</dbReference>
<dbReference type="InterPro" id="IPR015854">
    <property type="entry name" value="ABC_transpr_LolD-like"/>
</dbReference>
<organism evidence="6 7">
    <name type="scientific">Solidesulfovibrio carbinoliphilus subsp. oakridgensis</name>
    <dbReference type="NCBI Taxonomy" id="694327"/>
    <lineage>
        <taxon>Bacteria</taxon>
        <taxon>Pseudomonadati</taxon>
        <taxon>Thermodesulfobacteriota</taxon>
        <taxon>Desulfovibrionia</taxon>
        <taxon>Desulfovibrionales</taxon>
        <taxon>Desulfovibrionaceae</taxon>
        <taxon>Solidesulfovibrio</taxon>
    </lineage>
</organism>
<sequence length="239" mass="24993">MAAPDILLHAEGITKTFTLGKVAVPALRGVDVAVAAGEVALLMGPSGSGKTTLLSILGCILAPSGGTVTVMGRQTAGLPERELAGVRLAHIGFIFQGYNLFPTLYAEENIRVALDLRGITGHEARDRSRAALDAVGLSDKYRVLPRDLSGGQKQRVAIARALVAEPEILLADEPTAALDSETGRSVIGLLRDLAVTHGRCVVIVTHDARIAAFADRVIRIEDGHIVPNGGNGANGEKKT</sequence>
<dbReference type="eggNOG" id="COG1136">
    <property type="taxonomic scope" value="Bacteria"/>
</dbReference>
<dbReference type="STRING" id="694327.DFW101_1381"/>
<protein>
    <submittedName>
        <fullName evidence="6">Phosphonate-transporting ATPase</fullName>
        <ecNumber evidence="6">3.6.3.28</ecNumber>
    </submittedName>
</protein>
<reference evidence="7" key="1">
    <citation type="journal article" date="2015" name="Genome Announc.">
        <title>High-Quality Draft Genome Sequence of Desulfovibrio carbinoliphilus FW-101-2B, an Organic Acid-Oxidizing Sulfate-Reducing Bacterium Isolated from Uranium(VI)-Contaminated Groundwater.</title>
        <authorList>
            <person name="Ramsay B.D."/>
            <person name="Hwang C."/>
            <person name="Woo H.L."/>
            <person name="Carroll S.L."/>
            <person name="Lucas S."/>
            <person name="Han J."/>
            <person name="Lapidus A.L."/>
            <person name="Cheng J.F."/>
            <person name="Goodwin L.A."/>
            <person name="Pitluck S."/>
            <person name="Peters L."/>
            <person name="Chertkov O."/>
            <person name="Held B."/>
            <person name="Detter J.C."/>
            <person name="Han C.S."/>
            <person name="Tapia R."/>
            <person name="Land M.L."/>
            <person name="Hauser L.J."/>
            <person name="Kyrpides N.C."/>
            <person name="Ivanova N.N."/>
            <person name="Mikhailova N."/>
            <person name="Pagani I."/>
            <person name="Woyke T."/>
            <person name="Arkin A.P."/>
            <person name="Dehal P."/>
            <person name="Chivian D."/>
            <person name="Criddle C.S."/>
            <person name="Wu W."/>
            <person name="Chakraborty R."/>
            <person name="Hazen T.C."/>
            <person name="Fields M.W."/>
        </authorList>
    </citation>
    <scope>NUCLEOTIDE SEQUENCE [LARGE SCALE GENOMIC DNA]</scope>
    <source>
        <strain evidence="7">FW-101-2B</strain>
    </source>
</reference>
<evidence type="ECO:0000256" key="2">
    <source>
        <dbReference type="ARBA" id="ARBA00022741"/>
    </source>
</evidence>
<dbReference type="FunFam" id="3.40.50.300:FF:000032">
    <property type="entry name" value="Export ABC transporter ATP-binding protein"/>
    <property type="match status" value="1"/>
</dbReference>
<dbReference type="EMBL" id="CM001368">
    <property type="protein sequence ID" value="EHJ47390.1"/>
    <property type="molecule type" value="Genomic_DNA"/>
</dbReference>
<dbReference type="RefSeq" id="WP_009180793.1">
    <property type="nucleotide sequence ID" value="NZ_CM001368.1"/>
</dbReference>
<evidence type="ECO:0000256" key="4">
    <source>
        <dbReference type="ARBA" id="ARBA00038388"/>
    </source>
</evidence>
<dbReference type="InterPro" id="IPR017911">
    <property type="entry name" value="MacB-like_ATP-bd"/>
</dbReference>
<dbReference type="Gene3D" id="3.40.50.300">
    <property type="entry name" value="P-loop containing nucleotide triphosphate hydrolases"/>
    <property type="match status" value="1"/>
</dbReference>
<dbReference type="InterPro" id="IPR003439">
    <property type="entry name" value="ABC_transporter-like_ATP-bd"/>
</dbReference>
<dbReference type="OrthoDB" id="9809450at2"/>
<dbReference type="GO" id="GO:0098796">
    <property type="term" value="C:membrane protein complex"/>
    <property type="evidence" value="ECO:0007669"/>
    <property type="project" value="UniProtKB-ARBA"/>
</dbReference>
<evidence type="ECO:0000259" key="5">
    <source>
        <dbReference type="PROSITE" id="PS50893"/>
    </source>
</evidence>
<comment type="similarity">
    <text evidence="4">Belongs to the ABC transporter superfamily. Macrolide exporter (TC 3.A.1.122) family.</text>
</comment>
<dbReference type="SUPFAM" id="SSF52540">
    <property type="entry name" value="P-loop containing nucleoside triphosphate hydrolases"/>
    <property type="match status" value="1"/>
</dbReference>
<dbReference type="HOGENOM" id="CLU_000604_1_22_7"/>
<keyword evidence="2" id="KW-0547">Nucleotide-binding</keyword>
<keyword evidence="3" id="KW-0067">ATP-binding</keyword>
<dbReference type="AlphaFoldDB" id="G7Q7T1"/>
<keyword evidence="7" id="KW-1185">Reference proteome</keyword>
<accession>G7Q7T1</accession>
<evidence type="ECO:0000256" key="1">
    <source>
        <dbReference type="ARBA" id="ARBA00022448"/>
    </source>
</evidence>
<dbReference type="SMART" id="SM00382">
    <property type="entry name" value="AAA"/>
    <property type="match status" value="1"/>
</dbReference>